<proteinExistence type="predicted"/>
<sequence>MQLLKVNDLTIKFGGLTAVSDFALNLSEHDLVGLIGPNGAGKTTIFNMLTGVYAPTSGTIEFNGEFIQGIKPYDITKKRIARTFQNIRLFKDLTVLDNVKISFNYNVKYNLFHSILRLPKFKKEEAEIEEKALEILKVFKLDGKRNELACNLPYGEQRRLEIARALAAEPKLLLLDEPAAGMNPQETHELMGLINWVRDEFKIAILLIEHDMKLVMGVCERIIVVDYGKVIAQGTPDEIKNNPKVIEAYLGEEVTDA</sequence>
<dbReference type="CDD" id="cd03219">
    <property type="entry name" value="ABC_Mj1267_LivG_branched"/>
    <property type="match status" value="1"/>
</dbReference>
<evidence type="ECO:0000256" key="3">
    <source>
        <dbReference type="ARBA" id="ARBA00022840"/>
    </source>
</evidence>
<dbReference type="EMBL" id="CP015756">
    <property type="protein sequence ID" value="APC40391.1"/>
    <property type="molecule type" value="Genomic_DNA"/>
</dbReference>
<protein>
    <submittedName>
        <fullName evidence="5">High-affinity branched-chain amino acid ABC transporter ATP-binding protein LivG</fullName>
    </submittedName>
</protein>
<dbReference type="InterPro" id="IPR003593">
    <property type="entry name" value="AAA+_ATPase"/>
</dbReference>
<evidence type="ECO:0000313" key="5">
    <source>
        <dbReference type="EMBL" id="APC40391.1"/>
    </source>
</evidence>
<evidence type="ECO:0000313" key="6">
    <source>
        <dbReference type="Proteomes" id="UP000182569"/>
    </source>
</evidence>
<evidence type="ECO:0000259" key="4">
    <source>
        <dbReference type="PROSITE" id="PS50893"/>
    </source>
</evidence>
<dbReference type="GO" id="GO:0005304">
    <property type="term" value="F:L-valine transmembrane transporter activity"/>
    <property type="evidence" value="ECO:0007669"/>
    <property type="project" value="TreeGrafter"/>
</dbReference>
<evidence type="ECO:0000256" key="1">
    <source>
        <dbReference type="ARBA" id="ARBA00022448"/>
    </source>
</evidence>
<dbReference type="SMART" id="SM00382">
    <property type="entry name" value="AAA"/>
    <property type="match status" value="1"/>
</dbReference>
<dbReference type="AlphaFoldDB" id="A0A1J0GGI5"/>
<dbReference type="GO" id="GO:0042941">
    <property type="term" value="P:D-alanine transmembrane transport"/>
    <property type="evidence" value="ECO:0007669"/>
    <property type="project" value="TreeGrafter"/>
</dbReference>
<dbReference type="Proteomes" id="UP000182569">
    <property type="component" value="Chromosome"/>
</dbReference>
<dbReference type="GO" id="GO:1903806">
    <property type="term" value="P:L-isoleucine import across plasma membrane"/>
    <property type="evidence" value="ECO:0007669"/>
    <property type="project" value="TreeGrafter"/>
</dbReference>
<evidence type="ECO:0000256" key="2">
    <source>
        <dbReference type="ARBA" id="ARBA00022741"/>
    </source>
</evidence>
<gene>
    <name evidence="5" type="primary">livG</name>
    <name evidence="5" type="ORF">A7L45_10105</name>
</gene>
<reference evidence="6" key="1">
    <citation type="journal article" date="2016" name="Front. Microbiol.">
        <title>Complete Genome Sequence of Clostridium estertheticum DSM 8809, a Microbe Identified in Spoiled Vacuum Packed Beef.</title>
        <authorList>
            <person name="Yu Z."/>
            <person name="Gunn L."/>
            <person name="Brennan E."/>
            <person name="Reid R."/>
            <person name="Wall P.G."/>
            <person name="Gaora O.P."/>
            <person name="Hurley D."/>
            <person name="Bolton D."/>
            <person name="Fanning S."/>
        </authorList>
    </citation>
    <scope>NUCLEOTIDE SEQUENCE [LARGE SCALE GENOMIC DNA]</scope>
    <source>
        <strain evidence="6">DSM 8809</strain>
    </source>
</reference>
<keyword evidence="2" id="KW-0547">Nucleotide-binding</keyword>
<dbReference type="GO" id="GO:1903805">
    <property type="term" value="P:L-valine import across plasma membrane"/>
    <property type="evidence" value="ECO:0007669"/>
    <property type="project" value="TreeGrafter"/>
</dbReference>
<dbReference type="STRING" id="1552.A7L45_10105"/>
<dbReference type="OrthoDB" id="9805514at2"/>
<dbReference type="InterPro" id="IPR032823">
    <property type="entry name" value="BCA_ABC_TP_C"/>
</dbReference>
<keyword evidence="6" id="KW-1185">Reference proteome</keyword>
<dbReference type="Pfam" id="PF00005">
    <property type="entry name" value="ABC_tran"/>
    <property type="match status" value="1"/>
</dbReference>
<dbReference type="PROSITE" id="PS50893">
    <property type="entry name" value="ABC_TRANSPORTER_2"/>
    <property type="match status" value="1"/>
</dbReference>
<dbReference type="Pfam" id="PF12399">
    <property type="entry name" value="BCA_ABC_TP_C"/>
    <property type="match status" value="1"/>
</dbReference>
<dbReference type="InterPro" id="IPR051120">
    <property type="entry name" value="ABC_AA/LPS_Transport"/>
</dbReference>
<dbReference type="FunFam" id="3.40.50.300:FF:000421">
    <property type="entry name" value="Branched-chain amino acid ABC transporter ATP-binding protein"/>
    <property type="match status" value="1"/>
</dbReference>
<dbReference type="InterPro" id="IPR027417">
    <property type="entry name" value="P-loop_NTPase"/>
</dbReference>
<dbReference type="GO" id="GO:0016887">
    <property type="term" value="F:ATP hydrolysis activity"/>
    <property type="evidence" value="ECO:0007669"/>
    <property type="project" value="InterPro"/>
</dbReference>
<keyword evidence="3 5" id="KW-0067">ATP-binding</keyword>
<dbReference type="GO" id="GO:0015192">
    <property type="term" value="F:L-phenylalanine transmembrane transporter activity"/>
    <property type="evidence" value="ECO:0007669"/>
    <property type="project" value="TreeGrafter"/>
</dbReference>
<name>A0A1J0GGI5_9CLOT</name>
<dbReference type="Gene3D" id="3.40.50.300">
    <property type="entry name" value="P-loop containing nucleotide triphosphate hydrolases"/>
    <property type="match status" value="1"/>
</dbReference>
<dbReference type="GO" id="GO:0005524">
    <property type="term" value="F:ATP binding"/>
    <property type="evidence" value="ECO:0007669"/>
    <property type="project" value="UniProtKB-KW"/>
</dbReference>
<keyword evidence="1" id="KW-0813">Transport</keyword>
<dbReference type="RefSeq" id="WP_071612680.1">
    <property type="nucleotide sequence ID" value="NZ_CP015756.1"/>
</dbReference>
<accession>A0A1J0GGI5</accession>
<dbReference type="KEGG" id="ceu:A7L45_10105"/>
<dbReference type="SUPFAM" id="SSF52540">
    <property type="entry name" value="P-loop containing nucleoside triphosphate hydrolases"/>
    <property type="match status" value="1"/>
</dbReference>
<dbReference type="GO" id="GO:0015808">
    <property type="term" value="P:L-alanine transport"/>
    <property type="evidence" value="ECO:0007669"/>
    <property type="project" value="TreeGrafter"/>
</dbReference>
<dbReference type="GO" id="GO:0005886">
    <property type="term" value="C:plasma membrane"/>
    <property type="evidence" value="ECO:0007669"/>
    <property type="project" value="TreeGrafter"/>
</dbReference>
<dbReference type="GO" id="GO:0015188">
    <property type="term" value="F:L-isoleucine transmembrane transporter activity"/>
    <property type="evidence" value="ECO:0007669"/>
    <property type="project" value="TreeGrafter"/>
</dbReference>
<organism evidence="5 6">
    <name type="scientific">Clostridium estertheticum subsp. estertheticum</name>
    <dbReference type="NCBI Taxonomy" id="1552"/>
    <lineage>
        <taxon>Bacteria</taxon>
        <taxon>Bacillati</taxon>
        <taxon>Bacillota</taxon>
        <taxon>Clostridia</taxon>
        <taxon>Eubacteriales</taxon>
        <taxon>Clostridiaceae</taxon>
        <taxon>Clostridium</taxon>
    </lineage>
</organism>
<dbReference type="InterPro" id="IPR003439">
    <property type="entry name" value="ABC_transporter-like_ATP-bd"/>
</dbReference>
<feature type="domain" description="ABC transporter" evidence="4">
    <location>
        <begin position="4"/>
        <end position="252"/>
    </location>
</feature>
<dbReference type="PANTHER" id="PTHR45772">
    <property type="entry name" value="CONSERVED COMPONENT OF ABC TRANSPORTER FOR NATURAL AMINO ACIDS-RELATED"/>
    <property type="match status" value="1"/>
</dbReference>
<dbReference type="PANTHER" id="PTHR45772:SF7">
    <property type="entry name" value="AMINO ACID ABC TRANSPORTER ATP-BINDING PROTEIN"/>
    <property type="match status" value="1"/>
</dbReference>